<keyword evidence="3" id="KW-1185">Reference proteome</keyword>
<evidence type="ECO:0000313" key="2">
    <source>
        <dbReference type="EMBL" id="MFD1063088.1"/>
    </source>
</evidence>
<name>A0ABW3N6W1_9FLAO</name>
<comment type="caution">
    <text evidence="2">The sequence shown here is derived from an EMBL/GenBank/DDBJ whole genome shotgun (WGS) entry which is preliminary data.</text>
</comment>
<gene>
    <name evidence="2" type="ORF">ACFQ1Q_07500</name>
</gene>
<proteinExistence type="predicted"/>
<dbReference type="RefSeq" id="WP_386129531.1">
    <property type="nucleotide sequence ID" value="NZ_JBHTJL010000009.1"/>
</dbReference>
<feature type="signal peptide" evidence="1">
    <location>
        <begin position="1"/>
        <end position="20"/>
    </location>
</feature>
<feature type="chain" id="PRO_5045064164" evidence="1">
    <location>
        <begin position="21"/>
        <end position="188"/>
    </location>
</feature>
<evidence type="ECO:0000313" key="3">
    <source>
        <dbReference type="Proteomes" id="UP001597013"/>
    </source>
</evidence>
<reference evidence="3" key="1">
    <citation type="journal article" date="2019" name="Int. J. Syst. Evol. Microbiol.">
        <title>The Global Catalogue of Microorganisms (GCM) 10K type strain sequencing project: providing services to taxonomists for standard genome sequencing and annotation.</title>
        <authorList>
            <consortium name="The Broad Institute Genomics Platform"/>
            <consortium name="The Broad Institute Genome Sequencing Center for Infectious Disease"/>
            <person name="Wu L."/>
            <person name="Ma J."/>
        </authorList>
    </citation>
    <scope>NUCLEOTIDE SEQUENCE [LARGE SCALE GENOMIC DNA]</scope>
    <source>
        <strain evidence="3">CCUG 62215</strain>
    </source>
</reference>
<accession>A0ABW3N6W1</accession>
<keyword evidence="1" id="KW-0732">Signal</keyword>
<dbReference type="Proteomes" id="UP001597013">
    <property type="component" value="Unassembled WGS sequence"/>
</dbReference>
<sequence length="188" mass="22138">MKITKYILVAICLFGNLINAQETGEKISRRITLVEKFTAENYETPQKVMFYTGGNYNMEINYQNLFKKLDKAFKKQKKDYMFMYDRDAKLPSAIASFSELNPKFKNSEYDALCIILAGNHTISEPDRNNGYTVTYNNRMPEYNYDFYLILVEANTNKILLKRKYNVRDTDKFKKDNKELVKVIASEFK</sequence>
<dbReference type="EMBL" id="JBHTJL010000009">
    <property type="protein sequence ID" value="MFD1063088.1"/>
    <property type="molecule type" value="Genomic_DNA"/>
</dbReference>
<evidence type="ECO:0000256" key="1">
    <source>
        <dbReference type="SAM" id="SignalP"/>
    </source>
</evidence>
<protein>
    <submittedName>
        <fullName evidence="2">Uncharacterized protein</fullName>
    </submittedName>
</protein>
<organism evidence="2 3">
    <name type="scientific">Winogradskyella litorisediminis</name>
    <dbReference type="NCBI Taxonomy" id="1156618"/>
    <lineage>
        <taxon>Bacteria</taxon>
        <taxon>Pseudomonadati</taxon>
        <taxon>Bacteroidota</taxon>
        <taxon>Flavobacteriia</taxon>
        <taxon>Flavobacteriales</taxon>
        <taxon>Flavobacteriaceae</taxon>
        <taxon>Winogradskyella</taxon>
    </lineage>
</organism>